<protein>
    <submittedName>
        <fullName evidence="4">Glutamate/aspartate transport system substrate-binding protein</fullName>
    </submittedName>
</protein>
<keyword evidence="5" id="KW-1185">Reference proteome</keyword>
<gene>
    <name evidence="4" type="ORF">FHS03_001180</name>
</gene>
<dbReference type="AlphaFoldDB" id="A0A7W5B7V6"/>
<dbReference type="PANTHER" id="PTHR35936">
    <property type="entry name" value="MEMBRANE-BOUND LYTIC MUREIN TRANSGLYCOSYLASE F"/>
    <property type="match status" value="1"/>
</dbReference>
<organism evidence="4 5">
    <name type="scientific">Pseudoduganella violacea</name>
    <dbReference type="NCBI Taxonomy" id="1715466"/>
    <lineage>
        <taxon>Bacteria</taxon>
        <taxon>Pseudomonadati</taxon>
        <taxon>Pseudomonadota</taxon>
        <taxon>Betaproteobacteria</taxon>
        <taxon>Burkholderiales</taxon>
        <taxon>Oxalobacteraceae</taxon>
        <taxon>Telluria group</taxon>
        <taxon>Pseudoduganella</taxon>
    </lineage>
</organism>
<dbReference type="SUPFAM" id="SSF53850">
    <property type="entry name" value="Periplasmic binding protein-like II"/>
    <property type="match status" value="1"/>
</dbReference>
<reference evidence="4 5" key="1">
    <citation type="submission" date="2020-08" db="EMBL/GenBank/DDBJ databases">
        <title>Genomic Encyclopedia of Type Strains, Phase III (KMG-III): the genomes of soil and plant-associated and newly described type strains.</title>
        <authorList>
            <person name="Whitman W."/>
        </authorList>
    </citation>
    <scope>NUCLEOTIDE SEQUENCE [LARGE SCALE GENOMIC DNA]</scope>
    <source>
        <strain evidence="4 5">CECT 8897</strain>
    </source>
</reference>
<dbReference type="InterPro" id="IPR001638">
    <property type="entry name" value="Solute-binding_3/MltF_N"/>
</dbReference>
<comment type="caution">
    <text evidence="4">The sequence shown here is derived from an EMBL/GenBank/DDBJ whole genome shotgun (WGS) entry which is preliminary data.</text>
</comment>
<proteinExistence type="predicted"/>
<keyword evidence="1 2" id="KW-0732">Signal</keyword>
<feature type="chain" id="PRO_5031524178" evidence="2">
    <location>
        <begin position="23"/>
        <end position="259"/>
    </location>
</feature>
<name>A0A7W5B7V6_9BURK</name>
<accession>A0A7W5B7V6</accession>
<dbReference type="Proteomes" id="UP000541535">
    <property type="component" value="Unassembled WGS sequence"/>
</dbReference>
<evidence type="ECO:0000256" key="1">
    <source>
        <dbReference type="ARBA" id="ARBA00022729"/>
    </source>
</evidence>
<sequence>MKTPLLISCAAAVLGGPLPAAAEPEPQYTLRILAQESVPPKWLPREGGVPAGVCPDILAAIEKIQPRLRFTGMEDARSVPVIERGLENGGVGAACALLDTPRRRQIASVAGKSLYTVRHRLASAANDKVNIETLEELVRLRPLINTPRGAAYSEQLRILGLEVDDSTGDNLTNLRKVVAGHGRFIYMNELTLAWLIREHGLQNKVRLQPNILKEEPIYFWISKKADPIATRLADQALHRLHSSGELARIYQRWSSQRQP</sequence>
<evidence type="ECO:0000313" key="4">
    <source>
        <dbReference type="EMBL" id="MBB3118149.1"/>
    </source>
</evidence>
<evidence type="ECO:0000256" key="2">
    <source>
        <dbReference type="SAM" id="SignalP"/>
    </source>
</evidence>
<dbReference type="RefSeq" id="WP_183440107.1">
    <property type="nucleotide sequence ID" value="NZ_JACHXD010000003.1"/>
</dbReference>
<evidence type="ECO:0000313" key="5">
    <source>
        <dbReference type="Proteomes" id="UP000541535"/>
    </source>
</evidence>
<feature type="signal peptide" evidence="2">
    <location>
        <begin position="1"/>
        <end position="22"/>
    </location>
</feature>
<dbReference type="PANTHER" id="PTHR35936:SF6">
    <property type="entry name" value="AMINO ACID ABC TRANSPORTER SUBSTRATE-BINDING PAAT FAMILY PROTEIN"/>
    <property type="match status" value="1"/>
</dbReference>
<dbReference type="Pfam" id="PF00497">
    <property type="entry name" value="SBP_bac_3"/>
    <property type="match status" value="1"/>
</dbReference>
<dbReference type="Gene3D" id="3.40.190.10">
    <property type="entry name" value="Periplasmic binding protein-like II"/>
    <property type="match status" value="2"/>
</dbReference>
<feature type="domain" description="Solute-binding protein family 3/N-terminal" evidence="3">
    <location>
        <begin position="30"/>
        <end position="254"/>
    </location>
</feature>
<evidence type="ECO:0000259" key="3">
    <source>
        <dbReference type="Pfam" id="PF00497"/>
    </source>
</evidence>
<dbReference type="EMBL" id="JACHXD010000003">
    <property type="protein sequence ID" value="MBB3118149.1"/>
    <property type="molecule type" value="Genomic_DNA"/>
</dbReference>